<dbReference type="GeneID" id="25039351"/>
<proteinExistence type="predicted"/>
<accession>S9VNT8</accession>
<name>S9VNT8_SCHCR</name>
<keyword evidence="2" id="KW-1185">Reference proteome</keyword>
<gene>
    <name evidence="1" type="ORF">SPOG_05261</name>
</gene>
<dbReference type="RefSeq" id="XP_013025744.1">
    <property type="nucleotide sequence ID" value="XM_013170290.1"/>
</dbReference>
<dbReference type="EMBL" id="KE546995">
    <property type="protein sequence ID" value="EPY49638.1"/>
    <property type="molecule type" value="Genomic_DNA"/>
</dbReference>
<evidence type="ECO:0000313" key="2">
    <source>
        <dbReference type="Proteomes" id="UP000015464"/>
    </source>
</evidence>
<dbReference type="HOGENOM" id="CLU_1993922_0_0_1"/>
<protein>
    <submittedName>
        <fullName evidence="1">Uncharacterized protein</fullName>
    </submittedName>
</protein>
<reference evidence="1 2" key="1">
    <citation type="journal article" date="2011" name="Science">
        <title>Comparative functional genomics of the fission yeasts.</title>
        <authorList>
            <person name="Rhind N."/>
            <person name="Chen Z."/>
            <person name="Yassour M."/>
            <person name="Thompson D.A."/>
            <person name="Haas B.J."/>
            <person name="Habib N."/>
            <person name="Wapinski I."/>
            <person name="Roy S."/>
            <person name="Lin M.F."/>
            <person name="Heiman D.I."/>
            <person name="Young S.K."/>
            <person name="Furuya K."/>
            <person name="Guo Y."/>
            <person name="Pidoux A."/>
            <person name="Chen H.M."/>
            <person name="Robbertse B."/>
            <person name="Goldberg J.M."/>
            <person name="Aoki K."/>
            <person name="Bayne E.H."/>
            <person name="Berlin A.M."/>
            <person name="Desjardins C.A."/>
            <person name="Dobbs E."/>
            <person name="Dukaj L."/>
            <person name="Fan L."/>
            <person name="FitzGerald M.G."/>
            <person name="French C."/>
            <person name="Gujja S."/>
            <person name="Hansen K."/>
            <person name="Keifenheim D."/>
            <person name="Levin J.Z."/>
            <person name="Mosher R.A."/>
            <person name="Mueller C.A."/>
            <person name="Pfiffner J."/>
            <person name="Priest M."/>
            <person name="Russ C."/>
            <person name="Smialowska A."/>
            <person name="Swoboda P."/>
            <person name="Sykes S.M."/>
            <person name="Vaughn M."/>
            <person name="Vengrova S."/>
            <person name="Yoder R."/>
            <person name="Zeng Q."/>
            <person name="Allshire R."/>
            <person name="Baulcombe D."/>
            <person name="Birren B.W."/>
            <person name="Brown W."/>
            <person name="Ekwall K."/>
            <person name="Kellis M."/>
            <person name="Leatherwood J."/>
            <person name="Levin H."/>
            <person name="Margalit H."/>
            <person name="Martienssen R."/>
            <person name="Nieduszynski C.A."/>
            <person name="Spatafora J.W."/>
            <person name="Friedman N."/>
            <person name="Dalgaard J.Z."/>
            <person name="Baumann P."/>
            <person name="Niki H."/>
            <person name="Regev A."/>
            <person name="Nusbaum C."/>
        </authorList>
    </citation>
    <scope>NUCLEOTIDE SEQUENCE [LARGE SCALE GENOMIC DNA]</scope>
    <source>
        <strain evidence="2">OY26 / ATCC MYA-4695 / CBS 11777 / NBRC 106824 / NRRL Y48691</strain>
    </source>
</reference>
<dbReference type="AlphaFoldDB" id="S9VNT8"/>
<sequence>MHFKKAFFFISAQMLTKKAEITYNGPRLEEVRKDLCYGITQHCITESFKYPKIFLEFLAKINSNWSFSCINLSCNCCYKLPESQQTFNHTLIYLSTTKSLLFPLSTCAQGVKCFRHHKLTSSCID</sequence>
<evidence type="ECO:0000313" key="1">
    <source>
        <dbReference type="EMBL" id="EPY49638.1"/>
    </source>
</evidence>
<dbReference type="Proteomes" id="UP000015464">
    <property type="component" value="Unassembled WGS sequence"/>
</dbReference>
<organism evidence="1 2">
    <name type="scientific">Schizosaccharomyces cryophilus (strain OY26 / ATCC MYA-4695 / CBS 11777 / NBRC 106824 / NRRL Y48691)</name>
    <name type="common">Fission yeast</name>
    <dbReference type="NCBI Taxonomy" id="653667"/>
    <lineage>
        <taxon>Eukaryota</taxon>
        <taxon>Fungi</taxon>
        <taxon>Dikarya</taxon>
        <taxon>Ascomycota</taxon>
        <taxon>Taphrinomycotina</taxon>
        <taxon>Schizosaccharomycetes</taxon>
        <taxon>Schizosaccharomycetales</taxon>
        <taxon>Schizosaccharomycetaceae</taxon>
        <taxon>Schizosaccharomyces</taxon>
    </lineage>
</organism>